<comment type="caution">
    <text evidence="3">The sequence shown here is derived from an EMBL/GenBank/DDBJ whole genome shotgun (WGS) entry which is preliminary data.</text>
</comment>
<proteinExistence type="predicted"/>
<organism evidence="3 4">
    <name type="scientific">Candidatus Roizmanbacteria bacterium RIFCSPLOWO2_01_FULL_35_13</name>
    <dbReference type="NCBI Taxonomy" id="1802055"/>
    <lineage>
        <taxon>Bacteria</taxon>
        <taxon>Candidatus Roizmaniibacteriota</taxon>
    </lineage>
</organism>
<dbReference type="AlphaFoldDB" id="A0A1F7IC15"/>
<evidence type="ECO:0000256" key="1">
    <source>
        <dbReference type="SAM" id="MobiDB-lite"/>
    </source>
</evidence>
<reference evidence="3 4" key="1">
    <citation type="journal article" date="2016" name="Nat. Commun.">
        <title>Thousands of microbial genomes shed light on interconnected biogeochemical processes in an aquifer system.</title>
        <authorList>
            <person name="Anantharaman K."/>
            <person name="Brown C.T."/>
            <person name="Hug L.A."/>
            <person name="Sharon I."/>
            <person name="Castelle C.J."/>
            <person name="Probst A.J."/>
            <person name="Thomas B.C."/>
            <person name="Singh A."/>
            <person name="Wilkins M.J."/>
            <person name="Karaoz U."/>
            <person name="Brodie E.L."/>
            <person name="Williams K.H."/>
            <person name="Hubbard S.S."/>
            <person name="Banfield J.F."/>
        </authorList>
    </citation>
    <scope>NUCLEOTIDE SEQUENCE [LARGE SCALE GENOMIC DNA]</scope>
</reference>
<dbReference type="Proteomes" id="UP000179270">
    <property type="component" value="Unassembled WGS sequence"/>
</dbReference>
<dbReference type="Pfam" id="PF00932">
    <property type="entry name" value="LTD"/>
    <property type="match status" value="1"/>
</dbReference>
<name>A0A1F7IC15_9BACT</name>
<sequence length="258" mass="27536">MKRNRLIFLFLILLFSGFFILNISYGFFSSVSSSNSNVFSASENFPTNPSITETITPTETVAVTQTPSPTPVLANHIVISEVQINGAAITQDFIELYNPTNSSIDLSGWKLRKKSSTGSENSLIVIGTGKSIPSYGFFLWANSADGYNATIGADVSNTNTLAGNNSIVLLKPDDSVVDQLAWGNGANQFVETPAYPNNPAAGQSIERKAYDSSTSISMYTGGVDELKGNSSDSDNNSSDFILRNISQPQNSGSSAEAL</sequence>
<accession>A0A1F7IC15</accession>
<dbReference type="EMBL" id="MGAF01000024">
    <property type="protein sequence ID" value="OGK40899.1"/>
    <property type="molecule type" value="Genomic_DNA"/>
</dbReference>
<feature type="compositionally biased region" description="Polar residues" evidence="1">
    <location>
        <begin position="244"/>
        <end position="258"/>
    </location>
</feature>
<feature type="compositionally biased region" description="Low complexity" evidence="1">
    <location>
        <begin position="229"/>
        <end position="239"/>
    </location>
</feature>
<feature type="domain" description="LTD" evidence="2">
    <location>
        <begin position="61"/>
        <end position="184"/>
    </location>
</feature>
<dbReference type="Gene3D" id="2.60.40.1260">
    <property type="entry name" value="Lamin Tail domain"/>
    <property type="match status" value="1"/>
</dbReference>
<dbReference type="PROSITE" id="PS51841">
    <property type="entry name" value="LTD"/>
    <property type="match status" value="1"/>
</dbReference>
<dbReference type="InterPro" id="IPR001322">
    <property type="entry name" value="Lamin_tail_dom"/>
</dbReference>
<dbReference type="SUPFAM" id="SSF74853">
    <property type="entry name" value="Lamin A/C globular tail domain"/>
    <property type="match status" value="1"/>
</dbReference>
<feature type="region of interest" description="Disordered" evidence="1">
    <location>
        <begin position="225"/>
        <end position="258"/>
    </location>
</feature>
<gene>
    <name evidence="3" type="ORF">A3A74_01575</name>
</gene>
<dbReference type="InterPro" id="IPR036415">
    <property type="entry name" value="Lamin_tail_dom_sf"/>
</dbReference>
<evidence type="ECO:0000313" key="4">
    <source>
        <dbReference type="Proteomes" id="UP000179270"/>
    </source>
</evidence>
<evidence type="ECO:0000259" key="2">
    <source>
        <dbReference type="PROSITE" id="PS51841"/>
    </source>
</evidence>
<evidence type="ECO:0000313" key="3">
    <source>
        <dbReference type="EMBL" id="OGK40899.1"/>
    </source>
</evidence>
<protein>
    <recommendedName>
        <fullName evidence="2">LTD domain-containing protein</fullName>
    </recommendedName>
</protein>
<dbReference type="STRING" id="1802055.A3A74_01575"/>